<evidence type="ECO:0000256" key="9">
    <source>
        <dbReference type="ARBA" id="ARBA00023224"/>
    </source>
</evidence>
<evidence type="ECO:0000256" key="3">
    <source>
        <dbReference type="ARBA" id="ARBA00022606"/>
    </source>
</evidence>
<evidence type="ECO:0000256" key="6">
    <source>
        <dbReference type="ARBA" id="ARBA00022989"/>
    </source>
</evidence>
<dbReference type="PANTHER" id="PTHR21137">
    <property type="entry name" value="ODORANT RECEPTOR"/>
    <property type="match status" value="1"/>
</dbReference>
<evidence type="ECO:0000313" key="11">
    <source>
        <dbReference type="Proteomes" id="UP000008237"/>
    </source>
</evidence>
<dbReference type="PANTHER" id="PTHR21137:SF35">
    <property type="entry name" value="ODORANT RECEPTOR 19A-RELATED"/>
    <property type="match status" value="1"/>
</dbReference>
<keyword evidence="4" id="KW-0812">Transmembrane</keyword>
<dbReference type="GO" id="GO:0004984">
    <property type="term" value="F:olfactory receptor activity"/>
    <property type="evidence" value="ECO:0007669"/>
    <property type="project" value="InterPro"/>
</dbReference>
<dbReference type="InterPro" id="IPR004117">
    <property type="entry name" value="7tm6_olfct_rcpt"/>
</dbReference>
<dbReference type="EMBL" id="GL451645">
    <property type="protein sequence ID" value="EFN78838.1"/>
    <property type="molecule type" value="Genomic_DNA"/>
</dbReference>
<keyword evidence="11" id="KW-1185">Reference proteome</keyword>
<gene>
    <name evidence="10" type="ORF">EAI_08304</name>
</gene>
<sequence>MIGDAAYEALWYDLKPNQNRDLFFMIVRSQKHLTLTAGKFVVLSLKQFGNIVKASASYVSVLHAMY</sequence>
<accession>E2BZM3</accession>
<dbReference type="GO" id="GO:0005549">
    <property type="term" value="F:odorant binding"/>
    <property type="evidence" value="ECO:0007669"/>
    <property type="project" value="InterPro"/>
</dbReference>
<evidence type="ECO:0000256" key="7">
    <source>
        <dbReference type="ARBA" id="ARBA00023136"/>
    </source>
</evidence>
<protein>
    <submittedName>
        <fullName evidence="10">Uncharacterized protein</fullName>
    </submittedName>
</protein>
<proteinExistence type="predicted"/>
<keyword evidence="3" id="KW-0716">Sensory transduction</keyword>
<keyword evidence="5" id="KW-0552">Olfaction</keyword>
<dbReference type="Pfam" id="PF02949">
    <property type="entry name" value="7tm_6"/>
    <property type="match status" value="1"/>
</dbReference>
<evidence type="ECO:0000313" key="10">
    <source>
        <dbReference type="EMBL" id="EFN78838.1"/>
    </source>
</evidence>
<dbReference type="Proteomes" id="UP000008237">
    <property type="component" value="Unassembled WGS sequence"/>
</dbReference>
<evidence type="ECO:0000256" key="8">
    <source>
        <dbReference type="ARBA" id="ARBA00023170"/>
    </source>
</evidence>
<keyword evidence="9" id="KW-0807">Transducer</keyword>
<dbReference type="AlphaFoldDB" id="E2BZM3"/>
<dbReference type="OrthoDB" id="6765072at2759"/>
<evidence type="ECO:0000256" key="2">
    <source>
        <dbReference type="ARBA" id="ARBA00022475"/>
    </source>
</evidence>
<reference evidence="10 11" key="1">
    <citation type="journal article" date="2010" name="Science">
        <title>Genomic comparison of the ants Camponotus floridanus and Harpegnathos saltator.</title>
        <authorList>
            <person name="Bonasio R."/>
            <person name="Zhang G."/>
            <person name="Ye C."/>
            <person name="Mutti N.S."/>
            <person name="Fang X."/>
            <person name="Qin N."/>
            <person name="Donahue G."/>
            <person name="Yang P."/>
            <person name="Li Q."/>
            <person name="Li C."/>
            <person name="Zhang P."/>
            <person name="Huang Z."/>
            <person name="Berger S.L."/>
            <person name="Reinberg D."/>
            <person name="Wang J."/>
            <person name="Liebig J."/>
        </authorList>
    </citation>
    <scope>NUCLEOTIDE SEQUENCE [LARGE SCALE GENOMIC DNA]</scope>
    <source>
        <strain evidence="10 11">R22 G/1</strain>
    </source>
</reference>
<dbReference type="OMA" id="MIMSFET"/>
<comment type="subcellular location">
    <subcellularLocation>
        <location evidence="1">Cell membrane</location>
        <topology evidence="1">Multi-pass membrane protein</topology>
    </subcellularLocation>
</comment>
<keyword evidence="6" id="KW-1133">Transmembrane helix</keyword>
<keyword evidence="7" id="KW-0472">Membrane</keyword>
<keyword evidence="2" id="KW-1003">Cell membrane</keyword>
<dbReference type="GO" id="GO:0007165">
    <property type="term" value="P:signal transduction"/>
    <property type="evidence" value="ECO:0007669"/>
    <property type="project" value="UniProtKB-KW"/>
</dbReference>
<dbReference type="GO" id="GO:0005886">
    <property type="term" value="C:plasma membrane"/>
    <property type="evidence" value="ECO:0007669"/>
    <property type="project" value="UniProtKB-SubCell"/>
</dbReference>
<keyword evidence="8" id="KW-0675">Receptor</keyword>
<dbReference type="InParanoid" id="E2BZM3"/>
<evidence type="ECO:0000256" key="1">
    <source>
        <dbReference type="ARBA" id="ARBA00004651"/>
    </source>
</evidence>
<evidence type="ECO:0000256" key="4">
    <source>
        <dbReference type="ARBA" id="ARBA00022692"/>
    </source>
</evidence>
<name>E2BZM3_HARSA</name>
<evidence type="ECO:0000256" key="5">
    <source>
        <dbReference type="ARBA" id="ARBA00022725"/>
    </source>
</evidence>
<organism evidence="11">
    <name type="scientific">Harpegnathos saltator</name>
    <name type="common">Jerdon's jumping ant</name>
    <dbReference type="NCBI Taxonomy" id="610380"/>
    <lineage>
        <taxon>Eukaryota</taxon>
        <taxon>Metazoa</taxon>
        <taxon>Ecdysozoa</taxon>
        <taxon>Arthropoda</taxon>
        <taxon>Hexapoda</taxon>
        <taxon>Insecta</taxon>
        <taxon>Pterygota</taxon>
        <taxon>Neoptera</taxon>
        <taxon>Endopterygota</taxon>
        <taxon>Hymenoptera</taxon>
        <taxon>Apocrita</taxon>
        <taxon>Aculeata</taxon>
        <taxon>Formicoidea</taxon>
        <taxon>Formicidae</taxon>
        <taxon>Ponerinae</taxon>
        <taxon>Ponerini</taxon>
        <taxon>Harpegnathos</taxon>
    </lineage>
</organism>